<dbReference type="EMBL" id="REFZ01000005">
    <property type="protein sequence ID" value="RQH00877.1"/>
    <property type="molecule type" value="Genomic_DNA"/>
</dbReference>
<evidence type="ECO:0000313" key="3">
    <source>
        <dbReference type="Proteomes" id="UP000281431"/>
    </source>
</evidence>
<dbReference type="Proteomes" id="UP000281431">
    <property type="component" value="Unassembled WGS sequence"/>
</dbReference>
<proteinExistence type="predicted"/>
<gene>
    <name evidence="2" type="ORF">EA472_09630</name>
</gene>
<accession>A0A3N6N0A7</accession>
<evidence type="ECO:0000256" key="1">
    <source>
        <dbReference type="SAM" id="MobiDB-lite"/>
    </source>
</evidence>
<protein>
    <submittedName>
        <fullName evidence="2">Uncharacterized protein</fullName>
    </submittedName>
</protein>
<feature type="compositionally biased region" description="Polar residues" evidence="1">
    <location>
        <begin position="82"/>
        <end position="94"/>
    </location>
</feature>
<feature type="region of interest" description="Disordered" evidence="1">
    <location>
        <begin position="26"/>
        <end position="94"/>
    </location>
</feature>
<name>A0A3N6N0A7_NATCH</name>
<reference evidence="2 3" key="1">
    <citation type="submission" date="2018-10" db="EMBL/GenBank/DDBJ databases">
        <title>Natrarchaeobius chitinivorans gen. nov., sp. nov., and Natrarchaeobius haloalkaliphilus sp. nov., alkaliphilic, chitin-utilizing haloarchaea from hypersaline alkaline lakes.</title>
        <authorList>
            <person name="Sorokin D.Y."/>
            <person name="Elcheninov A.G."/>
            <person name="Kostrikina N.A."/>
            <person name="Bale N.J."/>
            <person name="Sinninghe Damste J.S."/>
            <person name="Khijniak T.V."/>
            <person name="Kublanov I.V."/>
            <person name="Toshchakov S.V."/>
        </authorList>
    </citation>
    <scope>NUCLEOTIDE SEQUENCE [LARGE SCALE GENOMIC DNA]</scope>
    <source>
        <strain evidence="2 3">AArcht7</strain>
    </source>
</reference>
<dbReference type="AlphaFoldDB" id="A0A3N6N0A7"/>
<sequence length="94" mass="10418">MEFRLEILASFALIYNLGGITEIGRRRPVSTRLVRAGGRTSVDQRPDSSRSEGVGRGKESRRHRESVDNNRTLSDGDDTDQRATPTVSSVPCSR</sequence>
<organism evidence="2 3">
    <name type="scientific">Natrarchaeobius chitinivorans</name>
    <dbReference type="NCBI Taxonomy" id="1679083"/>
    <lineage>
        <taxon>Archaea</taxon>
        <taxon>Methanobacteriati</taxon>
        <taxon>Methanobacteriota</taxon>
        <taxon>Stenosarchaea group</taxon>
        <taxon>Halobacteria</taxon>
        <taxon>Halobacteriales</taxon>
        <taxon>Natrialbaceae</taxon>
        <taxon>Natrarchaeobius</taxon>
    </lineage>
</organism>
<feature type="compositionally biased region" description="Basic and acidic residues" evidence="1">
    <location>
        <begin position="42"/>
        <end position="58"/>
    </location>
</feature>
<evidence type="ECO:0000313" key="2">
    <source>
        <dbReference type="EMBL" id="RQH00877.1"/>
    </source>
</evidence>
<keyword evidence="3" id="KW-1185">Reference proteome</keyword>
<comment type="caution">
    <text evidence="2">The sequence shown here is derived from an EMBL/GenBank/DDBJ whole genome shotgun (WGS) entry which is preliminary data.</text>
</comment>